<keyword evidence="3" id="KW-1185">Reference proteome</keyword>
<feature type="region of interest" description="Disordered" evidence="1">
    <location>
        <begin position="298"/>
        <end position="318"/>
    </location>
</feature>
<dbReference type="EMBL" id="MU001758">
    <property type="protein sequence ID" value="KAF2799800.1"/>
    <property type="molecule type" value="Genomic_DNA"/>
</dbReference>
<evidence type="ECO:0000313" key="3">
    <source>
        <dbReference type="Proteomes" id="UP000799757"/>
    </source>
</evidence>
<evidence type="ECO:0000256" key="1">
    <source>
        <dbReference type="SAM" id="MobiDB-lite"/>
    </source>
</evidence>
<feature type="compositionally biased region" description="Basic and acidic residues" evidence="1">
    <location>
        <begin position="308"/>
        <end position="318"/>
    </location>
</feature>
<proteinExistence type="predicted"/>
<feature type="region of interest" description="Disordered" evidence="1">
    <location>
        <begin position="230"/>
        <end position="262"/>
    </location>
</feature>
<accession>A0A6A6XTK4</accession>
<feature type="compositionally biased region" description="Acidic residues" evidence="1">
    <location>
        <begin position="87"/>
        <end position="101"/>
    </location>
</feature>
<feature type="non-terminal residue" evidence="2">
    <location>
        <position position="318"/>
    </location>
</feature>
<organism evidence="2 3">
    <name type="scientific">Melanomma pulvis-pyrius CBS 109.77</name>
    <dbReference type="NCBI Taxonomy" id="1314802"/>
    <lineage>
        <taxon>Eukaryota</taxon>
        <taxon>Fungi</taxon>
        <taxon>Dikarya</taxon>
        <taxon>Ascomycota</taxon>
        <taxon>Pezizomycotina</taxon>
        <taxon>Dothideomycetes</taxon>
        <taxon>Pleosporomycetidae</taxon>
        <taxon>Pleosporales</taxon>
        <taxon>Melanommataceae</taxon>
        <taxon>Melanomma</taxon>
    </lineage>
</organism>
<protein>
    <submittedName>
        <fullName evidence="2">Uncharacterized protein</fullName>
    </submittedName>
</protein>
<dbReference type="OrthoDB" id="3674086at2759"/>
<gene>
    <name evidence="2" type="ORF">K505DRAFT_413443</name>
</gene>
<feature type="region of interest" description="Disordered" evidence="1">
    <location>
        <begin position="87"/>
        <end position="133"/>
    </location>
</feature>
<dbReference type="AlphaFoldDB" id="A0A6A6XTK4"/>
<sequence>MLSQRSYQYRLDEAEIQVVRHVRKLVKRGDVALISPSHVDRLNDEIQLRVFVGNKYLRKYKVNAKETIQSFANVGCEVQAKVLGWPDIDDEDQSNRDDEDEVHSVGTQTVFGDTSEHNDISGNIKDSEPDSWTSTKEKLIPTYVKRVTFTVNEEDMTPIRYTELKHQFPDVLIQPISPSVDLKDTSSEVEKPDGVKTTTLLLDQAEIDKDPGLANKHSNPFPGVTLQEANKRAPQPIEKDTSPTQLVPPHLPLPESLPQEGYVPRPDKDIIELAMSDQMNHLRNLATFEIEVFSAPTLERVEPNQPESGERSAKRDIV</sequence>
<evidence type="ECO:0000313" key="2">
    <source>
        <dbReference type="EMBL" id="KAF2799800.1"/>
    </source>
</evidence>
<reference evidence="2" key="1">
    <citation type="journal article" date="2020" name="Stud. Mycol.">
        <title>101 Dothideomycetes genomes: a test case for predicting lifestyles and emergence of pathogens.</title>
        <authorList>
            <person name="Haridas S."/>
            <person name="Albert R."/>
            <person name="Binder M."/>
            <person name="Bloem J."/>
            <person name="Labutti K."/>
            <person name="Salamov A."/>
            <person name="Andreopoulos B."/>
            <person name="Baker S."/>
            <person name="Barry K."/>
            <person name="Bills G."/>
            <person name="Bluhm B."/>
            <person name="Cannon C."/>
            <person name="Castanera R."/>
            <person name="Culley D."/>
            <person name="Daum C."/>
            <person name="Ezra D."/>
            <person name="Gonzalez J."/>
            <person name="Henrissat B."/>
            <person name="Kuo A."/>
            <person name="Liang C."/>
            <person name="Lipzen A."/>
            <person name="Lutzoni F."/>
            <person name="Magnuson J."/>
            <person name="Mondo S."/>
            <person name="Nolan M."/>
            <person name="Ohm R."/>
            <person name="Pangilinan J."/>
            <person name="Park H.-J."/>
            <person name="Ramirez L."/>
            <person name="Alfaro M."/>
            <person name="Sun H."/>
            <person name="Tritt A."/>
            <person name="Yoshinaga Y."/>
            <person name="Zwiers L.-H."/>
            <person name="Turgeon B."/>
            <person name="Goodwin S."/>
            <person name="Spatafora J."/>
            <person name="Crous P."/>
            <person name="Grigoriev I."/>
        </authorList>
    </citation>
    <scope>NUCLEOTIDE SEQUENCE</scope>
    <source>
        <strain evidence="2">CBS 109.77</strain>
    </source>
</reference>
<name>A0A6A6XTK4_9PLEO</name>
<dbReference type="Proteomes" id="UP000799757">
    <property type="component" value="Unassembled WGS sequence"/>
</dbReference>